<dbReference type="PANTHER" id="PTHR43646">
    <property type="entry name" value="GLYCOSYLTRANSFERASE"/>
    <property type="match status" value="1"/>
</dbReference>
<comment type="similarity">
    <text evidence="8">Belongs to the glycosyltransferase 2 family. CrtQ subfamily.</text>
</comment>
<feature type="region of interest" description="Disordered" evidence="10">
    <location>
        <begin position="222"/>
        <end position="245"/>
    </location>
</feature>
<evidence type="ECO:0000256" key="4">
    <source>
        <dbReference type="ARBA" id="ARBA00022679"/>
    </source>
</evidence>
<evidence type="ECO:0000313" key="12">
    <source>
        <dbReference type="EMBL" id="GAA4973580.1"/>
    </source>
</evidence>
<evidence type="ECO:0000256" key="7">
    <source>
        <dbReference type="ARBA" id="ARBA00037904"/>
    </source>
</evidence>
<evidence type="ECO:0000256" key="6">
    <source>
        <dbReference type="ARBA" id="ARBA00037281"/>
    </source>
</evidence>
<reference evidence="13" key="1">
    <citation type="journal article" date="2019" name="Int. J. Syst. Evol. Microbiol.">
        <title>The Global Catalogue of Microorganisms (GCM) 10K type strain sequencing project: providing services to taxonomists for standard genome sequencing and annotation.</title>
        <authorList>
            <consortium name="The Broad Institute Genomics Platform"/>
            <consortium name="The Broad Institute Genome Sequencing Center for Infectious Disease"/>
            <person name="Wu L."/>
            <person name="Ma J."/>
        </authorList>
    </citation>
    <scope>NUCLEOTIDE SEQUENCE [LARGE SCALE GENOMIC DNA]</scope>
    <source>
        <strain evidence="13">JCM 18126</strain>
    </source>
</reference>
<dbReference type="InterPro" id="IPR001173">
    <property type="entry name" value="Glyco_trans_2-like"/>
</dbReference>
<keyword evidence="5" id="KW-0472">Membrane</keyword>
<keyword evidence="4" id="KW-0808">Transferase</keyword>
<proteinExistence type="inferred from homology"/>
<dbReference type="SUPFAM" id="SSF53448">
    <property type="entry name" value="Nucleotide-diphospho-sugar transferases"/>
    <property type="match status" value="1"/>
</dbReference>
<evidence type="ECO:0000256" key="8">
    <source>
        <dbReference type="ARBA" id="ARBA00038120"/>
    </source>
</evidence>
<comment type="subcellular location">
    <subcellularLocation>
        <location evidence="1">Cell membrane</location>
    </subcellularLocation>
</comment>
<evidence type="ECO:0000256" key="3">
    <source>
        <dbReference type="ARBA" id="ARBA00022676"/>
    </source>
</evidence>
<comment type="function">
    <text evidence="6">Catalyzes the glycosylation of 4,4'-diaponeurosporenoate, i.e. the esterification of glucose at the C1'' position with the carboxyl group of 4,4'-diaponeurosporenic acid, to form glycosyl-4,4'-diaponeurosporenoate. This is a step in the biosynthesis of staphyloxanthin, an orange pigment present in most staphylococci strains.</text>
</comment>
<evidence type="ECO:0000256" key="9">
    <source>
        <dbReference type="ARBA" id="ARBA00040345"/>
    </source>
</evidence>
<dbReference type="Proteomes" id="UP001501195">
    <property type="component" value="Unassembled WGS sequence"/>
</dbReference>
<dbReference type="RefSeq" id="WP_345711674.1">
    <property type="nucleotide sequence ID" value="NZ_BAABIL010000178.1"/>
</dbReference>
<evidence type="ECO:0000256" key="5">
    <source>
        <dbReference type="ARBA" id="ARBA00023136"/>
    </source>
</evidence>
<dbReference type="Pfam" id="PF00535">
    <property type="entry name" value="Glycos_transf_2"/>
    <property type="match status" value="1"/>
</dbReference>
<keyword evidence="2" id="KW-1003">Cell membrane</keyword>
<evidence type="ECO:0000256" key="2">
    <source>
        <dbReference type="ARBA" id="ARBA00022475"/>
    </source>
</evidence>
<sequence length="296" mass="31420">MSTTAAGAAPRTDAGLAGLSVVIPAHDEERQLRRCLPVLLDGLGPAEVVVVANGCSDSTAEVARSFPGVRVVELAEASKVAALNAGDAAVGAFPRIYLDADIRMSGRTARELAASLRDGSAAVASPRVRFDVSASSRPVRAFYRVYEELPYVREGLVGLGVYGVSAQGRARFGAFPDVTNDDLFVQRSFAPDERRRSRGEFTVSAPHDVRNLLRVRRRTAAGNAELSRRAHPPGGAPARGEGWGRSTGTTTTALFALARRRPRLLPAVATYAAVTAASRVLARLDAGGWQRDTSTR</sequence>
<keyword evidence="13" id="KW-1185">Reference proteome</keyword>
<name>A0ABP9HLW1_9ACTN</name>
<gene>
    <name evidence="12" type="ORF">GCM10023225_13650</name>
</gene>
<comment type="caution">
    <text evidence="12">The sequence shown here is derived from an EMBL/GenBank/DDBJ whole genome shotgun (WGS) entry which is preliminary data.</text>
</comment>
<organism evidence="12 13">
    <name type="scientific">Kineococcus glutinatus</name>
    <dbReference type="NCBI Taxonomy" id="1070872"/>
    <lineage>
        <taxon>Bacteria</taxon>
        <taxon>Bacillati</taxon>
        <taxon>Actinomycetota</taxon>
        <taxon>Actinomycetes</taxon>
        <taxon>Kineosporiales</taxon>
        <taxon>Kineosporiaceae</taxon>
        <taxon>Kineococcus</taxon>
    </lineage>
</organism>
<evidence type="ECO:0000256" key="1">
    <source>
        <dbReference type="ARBA" id="ARBA00004236"/>
    </source>
</evidence>
<feature type="domain" description="Glycosyltransferase 2-like" evidence="11">
    <location>
        <begin position="20"/>
        <end position="151"/>
    </location>
</feature>
<dbReference type="EMBL" id="BAABIL010000178">
    <property type="protein sequence ID" value="GAA4973580.1"/>
    <property type="molecule type" value="Genomic_DNA"/>
</dbReference>
<comment type="pathway">
    <text evidence="7">Carotenoid biosynthesis; staphyloxanthin biosynthesis; staphyloxanthin from farnesyl diphosphate: step 4/5.</text>
</comment>
<evidence type="ECO:0000313" key="13">
    <source>
        <dbReference type="Proteomes" id="UP001501195"/>
    </source>
</evidence>
<evidence type="ECO:0000259" key="11">
    <source>
        <dbReference type="Pfam" id="PF00535"/>
    </source>
</evidence>
<evidence type="ECO:0000256" key="10">
    <source>
        <dbReference type="SAM" id="MobiDB-lite"/>
    </source>
</evidence>
<dbReference type="InterPro" id="IPR029044">
    <property type="entry name" value="Nucleotide-diphossugar_trans"/>
</dbReference>
<keyword evidence="3" id="KW-0328">Glycosyltransferase</keyword>
<dbReference type="Gene3D" id="3.90.550.10">
    <property type="entry name" value="Spore Coat Polysaccharide Biosynthesis Protein SpsA, Chain A"/>
    <property type="match status" value="1"/>
</dbReference>
<protein>
    <recommendedName>
        <fullName evidence="9">4,4'-diaponeurosporenoate glycosyltransferase</fullName>
    </recommendedName>
</protein>
<dbReference type="PANTHER" id="PTHR43646:SF2">
    <property type="entry name" value="GLYCOSYLTRANSFERASE 2-LIKE DOMAIN-CONTAINING PROTEIN"/>
    <property type="match status" value="1"/>
</dbReference>
<accession>A0ABP9HLW1</accession>